<keyword evidence="4" id="KW-1185">Reference proteome</keyword>
<keyword evidence="2" id="KW-0732">Signal</keyword>
<feature type="compositionally biased region" description="Basic and acidic residues" evidence="1">
    <location>
        <begin position="102"/>
        <end position="111"/>
    </location>
</feature>
<dbReference type="Proteomes" id="UP000199323">
    <property type="component" value="Unassembled WGS sequence"/>
</dbReference>
<evidence type="ECO:0000313" key="3">
    <source>
        <dbReference type="EMBL" id="SFE88939.1"/>
    </source>
</evidence>
<evidence type="ECO:0000313" key="4">
    <source>
        <dbReference type="Proteomes" id="UP000199323"/>
    </source>
</evidence>
<feature type="signal peptide" evidence="2">
    <location>
        <begin position="1"/>
        <end position="18"/>
    </location>
</feature>
<feature type="compositionally biased region" description="Low complexity" evidence="1">
    <location>
        <begin position="60"/>
        <end position="78"/>
    </location>
</feature>
<organism evidence="3 4">
    <name type="scientific">Actinacidiphila alni</name>
    <dbReference type="NCBI Taxonomy" id="380248"/>
    <lineage>
        <taxon>Bacteria</taxon>
        <taxon>Bacillati</taxon>
        <taxon>Actinomycetota</taxon>
        <taxon>Actinomycetes</taxon>
        <taxon>Kitasatosporales</taxon>
        <taxon>Streptomycetaceae</taxon>
        <taxon>Actinacidiphila</taxon>
    </lineage>
</organism>
<accession>A0A1I2E8I1</accession>
<protein>
    <submittedName>
        <fullName evidence="3">Uncharacterized protein</fullName>
    </submittedName>
</protein>
<feature type="chain" id="PRO_5011698685" evidence="2">
    <location>
        <begin position="19"/>
        <end position="168"/>
    </location>
</feature>
<dbReference type="EMBL" id="FONG01000006">
    <property type="protein sequence ID" value="SFE88939.1"/>
    <property type="molecule type" value="Genomic_DNA"/>
</dbReference>
<proteinExistence type="predicted"/>
<evidence type="ECO:0000256" key="1">
    <source>
        <dbReference type="SAM" id="MobiDB-lite"/>
    </source>
</evidence>
<feature type="region of interest" description="Disordered" evidence="1">
    <location>
        <begin position="20"/>
        <end position="111"/>
    </location>
</feature>
<sequence length="168" mass="16742">MVAAFAVVVLALAGGALAGCGAGSTAQDPPKLPFGWSPSGPSDTPPTWGGTTGADTARPSGTSSTGGTSGTSRTEGSTFSLDDLPTRAAGATPVGSPSFSSEAHKCPTRESPNRWCVSGHEVYPAIDPAAPCVDFDLGDHRGTTYFCLNGSWTKLDGLPGGGKTAAGR</sequence>
<name>A0A1I2E8I1_9ACTN</name>
<dbReference type="AlphaFoldDB" id="A0A1I2E8I1"/>
<evidence type="ECO:0000256" key="2">
    <source>
        <dbReference type="SAM" id="SignalP"/>
    </source>
</evidence>
<gene>
    <name evidence="3" type="ORF">SAMN05216251_10672</name>
</gene>
<reference evidence="3 4" key="1">
    <citation type="submission" date="2016-10" db="EMBL/GenBank/DDBJ databases">
        <authorList>
            <person name="de Groot N.N."/>
        </authorList>
    </citation>
    <scope>NUCLEOTIDE SEQUENCE [LARGE SCALE GENOMIC DNA]</scope>
    <source>
        <strain evidence="3 4">CGMCC 4.3510</strain>
    </source>
</reference>